<keyword evidence="3" id="KW-1185">Reference proteome</keyword>
<dbReference type="EMBL" id="CABPSB010000021">
    <property type="protein sequence ID" value="VVE46899.1"/>
    <property type="molecule type" value="Genomic_DNA"/>
</dbReference>
<evidence type="ECO:0000313" key="3">
    <source>
        <dbReference type="Proteomes" id="UP000406256"/>
    </source>
</evidence>
<accession>A0A5E4YDS9</accession>
<dbReference type="AlphaFoldDB" id="A0A5E4YDS9"/>
<proteinExistence type="predicted"/>
<sequence length="92" mass="10297">MEINVETYVPSGEPSSAGLRVRPIPGQGVDPKLKVECSRSVRQQYPVGSLFRLSVKLTDREGTQFLYAHYAAPFQHASREESERIILTIYGS</sequence>
<feature type="region of interest" description="Disordered" evidence="1">
    <location>
        <begin position="1"/>
        <end position="25"/>
    </location>
</feature>
<evidence type="ECO:0000313" key="2">
    <source>
        <dbReference type="EMBL" id="VVE46899.1"/>
    </source>
</evidence>
<name>A0A5E4YDS9_9BURK</name>
<evidence type="ECO:0000256" key="1">
    <source>
        <dbReference type="SAM" id="MobiDB-lite"/>
    </source>
</evidence>
<protein>
    <submittedName>
        <fullName evidence="2">Uncharacterized protein</fullName>
    </submittedName>
</protein>
<organism evidence="2 3">
    <name type="scientific">Pandoraea anhela</name>
    <dbReference type="NCBI Taxonomy" id="2508295"/>
    <lineage>
        <taxon>Bacteria</taxon>
        <taxon>Pseudomonadati</taxon>
        <taxon>Pseudomonadota</taxon>
        <taxon>Betaproteobacteria</taxon>
        <taxon>Burkholderiales</taxon>
        <taxon>Burkholderiaceae</taxon>
        <taxon>Pandoraea</taxon>
    </lineage>
</organism>
<gene>
    <name evidence="2" type="ORF">PAN31108_04464</name>
</gene>
<reference evidence="2 3" key="1">
    <citation type="submission" date="2019-08" db="EMBL/GenBank/DDBJ databases">
        <authorList>
            <person name="Peeters C."/>
        </authorList>
    </citation>
    <scope>NUCLEOTIDE SEQUENCE [LARGE SCALE GENOMIC DNA]</scope>
    <source>
        <strain evidence="2 3">LMG 31108</strain>
    </source>
</reference>
<dbReference type="Proteomes" id="UP000406256">
    <property type="component" value="Unassembled WGS sequence"/>
</dbReference>